<accession>A0ACB8CSY9</accession>
<gene>
    <name evidence="1" type="ORF">HPB49_019813</name>
</gene>
<evidence type="ECO:0000313" key="1">
    <source>
        <dbReference type="EMBL" id="KAH7950127.1"/>
    </source>
</evidence>
<dbReference type="EMBL" id="CM023474">
    <property type="protein sequence ID" value="KAH7950127.1"/>
    <property type="molecule type" value="Genomic_DNA"/>
</dbReference>
<organism evidence="1 2">
    <name type="scientific">Dermacentor silvarum</name>
    <name type="common">Tick</name>
    <dbReference type="NCBI Taxonomy" id="543639"/>
    <lineage>
        <taxon>Eukaryota</taxon>
        <taxon>Metazoa</taxon>
        <taxon>Ecdysozoa</taxon>
        <taxon>Arthropoda</taxon>
        <taxon>Chelicerata</taxon>
        <taxon>Arachnida</taxon>
        <taxon>Acari</taxon>
        <taxon>Parasitiformes</taxon>
        <taxon>Ixodida</taxon>
        <taxon>Ixodoidea</taxon>
        <taxon>Ixodidae</taxon>
        <taxon>Rhipicephalinae</taxon>
        <taxon>Dermacentor</taxon>
    </lineage>
</organism>
<keyword evidence="2" id="KW-1185">Reference proteome</keyword>
<evidence type="ECO:0000313" key="2">
    <source>
        <dbReference type="Proteomes" id="UP000821865"/>
    </source>
</evidence>
<comment type="caution">
    <text evidence="1">The sequence shown here is derived from an EMBL/GenBank/DDBJ whole genome shotgun (WGS) entry which is preliminary data.</text>
</comment>
<name>A0ACB8CSY9_DERSI</name>
<dbReference type="Proteomes" id="UP000821865">
    <property type="component" value="Chromosome 5"/>
</dbReference>
<proteinExistence type="predicted"/>
<reference evidence="1" key="1">
    <citation type="submission" date="2020-05" db="EMBL/GenBank/DDBJ databases">
        <title>Large-scale comparative analyses of tick genomes elucidate their genetic diversity and vector capacities.</title>
        <authorList>
            <person name="Jia N."/>
            <person name="Wang J."/>
            <person name="Shi W."/>
            <person name="Du L."/>
            <person name="Sun Y."/>
            <person name="Zhan W."/>
            <person name="Jiang J."/>
            <person name="Wang Q."/>
            <person name="Zhang B."/>
            <person name="Ji P."/>
            <person name="Sakyi L.B."/>
            <person name="Cui X."/>
            <person name="Yuan T."/>
            <person name="Jiang B."/>
            <person name="Yang W."/>
            <person name="Lam T.T.-Y."/>
            <person name="Chang Q."/>
            <person name="Ding S."/>
            <person name="Wang X."/>
            <person name="Zhu J."/>
            <person name="Ruan X."/>
            <person name="Zhao L."/>
            <person name="Wei J."/>
            <person name="Que T."/>
            <person name="Du C."/>
            <person name="Cheng J."/>
            <person name="Dai P."/>
            <person name="Han X."/>
            <person name="Huang E."/>
            <person name="Gao Y."/>
            <person name="Liu J."/>
            <person name="Shao H."/>
            <person name="Ye R."/>
            <person name="Li L."/>
            <person name="Wei W."/>
            <person name="Wang X."/>
            <person name="Wang C."/>
            <person name="Yang T."/>
            <person name="Huo Q."/>
            <person name="Li W."/>
            <person name="Guo W."/>
            <person name="Chen H."/>
            <person name="Zhou L."/>
            <person name="Ni X."/>
            <person name="Tian J."/>
            <person name="Zhou Y."/>
            <person name="Sheng Y."/>
            <person name="Liu T."/>
            <person name="Pan Y."/>
            <person name="Xia L."/>
            <person name="Li J."/>
            <person name="Zhao F."/>
            <person name="Cao W."/>
        </authorList>
    </citation>
    <scope>NUCLEOTIDE SEQUENCE</scope>
    <source>
        <strain evidence="1">Dsil-2018</strain>
    </source>
</reference>
<protein>
    <submittedName>
        <fullName evidence="1">Uncharacterized protein</fullName>
    </submittedName>
</protein>
<sequence>MGPSHLCVPCTKSNDVRCNLLKDREAINQVLLGAGLELCEDVRQAGGIRLAVTQISACAYPLWAEQDDPVKSAAFKFANDLLARHRCFTALEVYSAAYCTRQVRDALKRSRSLKSLVVYLLNHNSSQDGNRADVFSLIGSLESLEELVFKTEIDPFYSTVQGVDGELLARALRHLTTLDVRDLEMSSENANLFVSALIANHTVVNLAVGGCIYRAGPGDKPGELFARFLTKSATTLKKLTMNDGPTCDNRVLWKTLIPALRGMTTLEELSLDLSIGYEIFTEVTALIGEVVLRCATLRLLQLPCTAQTYRGQFLNWYRSPQSHVAQWIESWVTTIRTTSKLQQLRIYLPGMDEVQCRALLQAVADNKTLKKVVLQEVPLIVNTKGSSNLMVLSSTIQELGLGDRVFLMNLSVTFQNAPKILASAELCKVNFKVLSVEFRAQRRMGSIKACLEALSRRGTSTSIKVCCDLMSKPAFGTLMDWLAKSSTLTHVEIIANDHAGIMGFCGYCSDLYDSVVSALAKNADIASELMRRNAARVSAAAKFVLGEDTRKGARVVESLHNHPRLLELVQEGARVTEAEAQEMARTALKRLRECSLDDYMRLTGVVKEKVERLDPDSKDGHLANLPAEIWLYVRQYLKITHVVNPARCRSLCLAQGARASPGI</sequence>